<organism evidence="1">
    <name type="scientific">Agrobacterium rosae</name>
    <dbReference type="NCBI Taxonomy" id="1972867"/>
    <lineage>
        <taxon>Bacteria</taxon>
        <taxon>Pseudomonadati</taxon>
        <taxon>Pseudomonadota</taxon>
        <taxon>Alphaproteobacteria</taxon>
        <taxon>Hyphomicrobiales</taxon>
        <taxon>Rhizobiaceae</taxon>
        <taxon>Rhizobium/Agrobacterium group</taxon>
        <taxon>Agrobacterium</taxon>
    </lineage>
</organism>
<dbReference type="SUPFAM" id="SSF52540">
    <property type="entry name" value="P-loop containing nucleoside triphosphate hydrolases"/>
    <property type="match status" value="1"/>
</dbReference>
<reference evidence="1" key="1">
    <citation type="journal article" date="2023" name="Phytobiomes J">
        <title>Deciphering the key players within the bacterial microbiota associated with aerial crown gall tumors on rhododendron: Insights into the gallobiome.</title>
        <authorList>
            <person name="Kuzmanovic N."/>
            <person name="Nesme J."/>
            <person name="Wolf J."/>
            <person name="Neumann-Schaal M."/>
            <person name="Petersen J."/>
            <person name="Fernandez-Gnecco G."/>
            <person name="Sproeer C."/>
            <person name="Bunk B."/>
            <person name="Overmann J."/>
            <person name="Sorensen S.J."/>
            <person name="Idczak E."/>
            <person name="Smalla K."/>
        </authorList>
    </citation>
    <scope>NUCLEOTIDE SEQUENCE</scope>
    <source>
        <strain evidence="1">Rho-11.1</strain>
    </source>
</reference>
<sequence length="255" mass="27409">MSDMINRMNAVIAKSSIVYEAAMEDFRRNFTLGDTITSKDTGCLTAVPANDNVPVELRALGAAIGKSSTGLPPVIALTGLAGSGKSTASKCLVEKHGYQLVKFAGPLKDMLRAIGLSEAQIEGELKEEPCEWLQGATPRHAMQTLGTQWGRACIGTSFWIELWVRRVNQIIAEGGRVVVDDCRFPNEANVVRKLGGVVWKIVGRGGIAGAHESEAGCGYPDAYIANFGNVHELDQKIDAVARHPKTVSGRIQYSV</sequence>
<protein>
    <submittedName>
        <fullName evidence="1">Deoxynucleotide monophosphate kinase</fullName>
    </submittedName>
</protein>
<evidence type="ECO:0000313" key="1">
    <source>
        <dbReference type="EMBL" id="MDX8302815.1"/>
    </source>
</evidence>
<comment type="caution">
    <text evidence="1">The sequence shown here is derived from an EMBL/GenBank/DDBJ whole genome shotgun (WGS) entry which is preliminary data.</text>
</comment>
<keyword evidence="1" id="KW-0418">Kinase</keyword>
<dbReference type="EMBL" id="JAVRAF010000003">
    <property type="protein sequence ID" value="MDX8302815.1"/>
    <property type="molecule type" value="Genomic_DNA"/>
</dbReference>
<accession>A0AAW9FIP5</accession>
<name>A0AAW9FIP5_9HYPH</name>
<gene>
    <name evidence="1" type="ORF">RMR22_11180</name>
</gene>
<dbReference type="RefSeq" id="WP_320202819.1">
    <property type="nucleotide sequence ID" value="NZ_CP192781.1"/>
</dbReference>
<dbReference type="Pfam" id="PF21448">
    <property type="entry name" value="DNMK"/>
    <property type="match status" value="1"/>
</dbReference>
<dbReference type="Gene3D" id="3.40.50.300">
    <property type="entry name" value="P-loop containing nucleotide triphosphate hydrolases"/>
    <property type="match status" value="2"/>
</dbReference>
<dbReference type="InterPro" id="IPR048444">
    <property type="entry name" value="DNMK"/>
</dbReference>
<dbReference type="InterPro" id="IPR027417">
    <property type="entry name" value="P-loop_NTPase"/>
</dbReference>
<proteinExistence type="predicted"/>
<keyword evidence="1" id="KW-0808">Transferase</keyword>
<dbReference type="AlphaFoldDB" id="A0AAW9FIP5"/>
<dbReference type="GO" id="GO:0016301">
    <property type="term" value="F:kinase activity"/>
    <property type="evidence" value="ECO:0007669"/>
    <property type="project" value="UniProtKB-KW"/>
</dbReference>